<gene>
    <name evidence="4" type="ORF">GC250_09350</name>
</gene>
<dbReference type="InterPro" id="IPR000182">
    <property type="entry name" value="GNAT_dom"/>
</dbReference>
<dbReference type="OrthoDB" id="43754at2157"/>
<feature type="domain" description="N-acetyltransferase" evidence="3">
    <location>
        <begin position="1"/>
        <end position="116"/>
    </location>
</feature>
<dbReference type="PANTHER" id="PTHR43800:SF1">
    <property type="entry name" value="PEPTIDYL-LYSINE N-ACETYLTRANSFERASE YJAB"/>
    <property type="match status" value="1"/>
</dbReference>
<dbReference type="Gene3D" id="3.40.630.30">
    <property type="match status" value="1"/>
</dbReference>
<dbReference type="CDD" id="cd04301">
    <property type="entry name" value="NAT_SF"/>
    <property type="match status" value="1"/>
</dbReference>
<dbReference type="RefSeq" id="WP_054838704.1">
    <property type="nucleotide sequence ID" value="NZ_BBBY01000015.1"/>
</dbReference>
<keyword evidence="5" id="KW-1185">Reference proteome</keyword>
<dbReference type="PANTHER" id="PTHR43800">
    <property type="entry name" value="PEPTIDYL-LYSINE N-ACETYLTRANSFERASE YJAB"/>
    <property type="match status" value="1"/>
</dbReference>
<evidence type="ECO:0000259" key="3">
    <source>
        <dbReference type="PROSITE" id="PS51186"/>
    </source>
</evidence>
<dbReference type="SUPFAM" id="SSF55729">
    <property type="entry name" value="Acyl-CoA N-acyltransferases (Nat)"/>
    <property type="match status" value="1"/>
</dbReference>
<evidence type="ECO:0000313" key="4">
    <source>
        <dbReference type="EMBL" id="MUN29634.1"/>
    </source>
</evidence>
<evidence type="ECO:0000313" key="5">
    <source>
        <dbReference type="Proteomes" id="UP000470772"/>
    </source>
</evidence>
<dbReference type="AlphaFoldDB" id="A0A6A9QM67"/>
<dbReference type="GO" id="GO:0016747">
    <property type="term" value="F:acyltransferase activity, transferring groups other than amino-acyl groups"/>
    <property type="evidence" value="ECO:0007669"/>
    <property type="project" value="InterPro"/>
</dbReference>
<accession>A0A6A9QM67</accession>
<comment type="caution">
    <text evidence="4">The sequence shown here is derived from an EMBL/GenBank/DDBJ whole genome shotgun (WGS) entry which is preliminary data.</text>
</comment>
<reference evidence="4 5" key="1">
    <citation type="submission" date="2019-10" db="EMBL/GenBank/DDBJ databases">
        <title>Sequencing and Assembly of Multiple Reported Metal-Biooxidizing Members of the Extremely Thermoacidophilic Archaeal Family Sulfolobaceae.</title>
        <authorList>
            <person name="Counts J.A."/>
            <person name="Kelly R.M."/>
        </authorList>
    </citation>
    <scope>NUCLEOTIDE SEQUENCE [LARGE SCALE GENOMIC DNA]</scope>
    <source>
        <strain evidence="4 5">DSM 6482</strain>
    </source>
</reference>
<name>A0A6A9QM67_SULME</name>
<evidence type="ECO:0000256" key="1">
    <source>
        <dbReference type="ARBA" id="ARBA00022679"/>
    </source>
</evidence>
<sequence>MDKYSLKDYYKWKEKGDIVLVLEDEGEIKGVVDMVDKGNYLLLDMIAVNRLFRGKGIGSKMLRKVEEIAASLGKRGVMLEALESAVDFYRKNGFEFSHIRIDKEFGSLYVMVKELRPLATITS</sequence>
<dbReference type="Pfam" id="PF13508">
    <property type="entry name" value="Acetyltransf_7"/>
    <property type="match status" value="1"/>
</dbReference>
<keyword evidence="1 4" id="KW-0808">Transferase</keyword>
<evidence type="ECO:0000256" key="2">
    <source>
        <dbReference type="ARBA" id="ARBA00023315"/>
    </source>
</evidence>
<keyword evidence="2" id="KW-0012">Acyltransferase</keyword>
<dbReference type="InterPro" id="IPR016181">
    <property type="entry name" value="Acyl_CoA_acyltransferase"/>
</dbReference>
<dbReference type="Proteomes" id="UP000470772">
    <property type="component" value="Unassembled WGS sequence"/>
</dbReference>
<dbReference type="PROSITE" id="PS51186">
    <property type="entry name" value="GNAT"/>
    <property type="match status" value="1"/>
</dbReference>
<proteinExistence type="predicted"/>
<protein>
    <submittedName>
        <fullName evidence="4">GNAT family N-acetyltransferase</fullName>
    </submittedName>
</protein>
<organism evidence="4 5">
    <name type="scientific">Sulfuracidifex metallicus DSM 6482 = JCM 9184</name>
    <dbReference type="NCBI Taxonomy" id="523847"/>
    <lineage>
        <taxon>Archaea</taxon>
        <taxon>Thermoproteota</taxon>
        <taxon>Thermoprotei</taxon>
        <taxon>Sulfolobales</taxon>
        <taxon>Sulfolobaceae</taxon>
        <taxon>Sulfuracidifex</taxon>
    </lineage>
</organism>
<dbReference type="EMBL" id="WGGD01000005">
    <property type="protein sequence ID" value="MUN29634.1"/>
    <property type="molecule type" value="Genomic_DNA"/>
</dbReference>